<reference evidence="2 3" key="1">
    <citation type="submission" date="2020-08" db="EMBL/GenBank/DDBJ databases">
        <title>Stenotrophomonas tumulicola JCM 30961.</title>
        <authorList>
            <person name="Deng Y."/>
        </authorList>
    </citation>
    <scope>NUCLEOTIDE SEQUENCE [LARGE SCALE GENOMIC DNA]</scope>
    <source>
        <strain evidence="2 3">JCM 30961</strain>
    </source>
</reference>
<gene>
    <name evidence="2" type="ORF">H4O11_16740</name>
</gene>
<name>A0A7W3IK86_9GAMM</name>
<evidence type="ECO:0000259" key="1">
    <source>
        <dbReference type="Pfam" id="PF04773"/>
    </source>
</evidence>
<feature type="domain" description="FecR protein" evidence="1">
    <location>
        <begin position="115"/>
        <end position="204"/>
    </location>
</feature>
<evidence type="ECO:0000313" key="3">
    <source>
        <dbReference type="Proteomes" id="UP000547058"/>
    </source>
</evidence>
<dbReference type="Proteomes" id="UP000547058">
    <property type="component" value="Unassembled WGS sequence"/>
</dbReference>
<evidence type="ECO:0000313" key="2">
    <source>
        <dbReference type="EMBL" id="MBA8683449.1"/>
    </source>
</evidence>
<dbReference type="EMBL" id="JACGXS010000012">
    <property type="protein sequence ID" value="MBA8683449.1"/>
    <property type="molecule type" value="Genomic_DNA"/>
</dbReference>
<dbReference type="InterPro" id="IPR012373">
    <property type="entry name" value="Ferrdict_sens_TM"/>
</dbReference>
<comment type="caution">
    <text evidence="2">The sequence shown here is derived from an EMBL/GenBank/DDBJ whole genome shotgun (WGS) entry which is preliminary data.</text>
</comment>
<dbReference type="PANTHER" id="PTHR30273">
    <property type="entry name" value="PERIPLASMIC SIGNAL SENSOR AND SIGMA FACTOR ACTIVATOR FECR-RELATED"/>
    <property type="match status" value="1"/>
</dbReference>
<dbReference type="PANTHER" id="PTHR30273:SF2">
    <property type="entry name" value="PROTEIN FECR"/>
    <property type="match status" value="1"/>
</dbReference>
<dbReference type="GO" id="GO:0016989">
    <property type="term" value="F:sigma factor antagonist activity"/>
    <property type="evidence" value="ECO:0007669"/>
    <property type="project" value="TreeGrafter"/>
</dbReference>
<organism evidence="2 3">
    <name type="scientific">Stenotrophomonas tumulicola</name>
    <dbReference type="NCBI Taxonomy" id="1685415"/>
    <lineage>
        <taxon>Bacteria</taxon>
        <taxon>Pseudomonadati</taxon>
        <taxon>Pseudomonadota</taxon>
        <taxon>Gammaproteobacteria</taxon>
        <taxon>Lysobacterales</taxon>
        <taxon>Lysobacteraceae</taxon>
        <taxon>Stenotrophomonas</taxon>
    </lineage>
</organism>
<dbReference type="Pfam" id="PF04773">
    <property type="entry name" value="FecR"/>
    <property type="match status" value="1"/>
</dbReference>
<sequence>MSPQPPTAPGTTAADDDALAMQAHAWIAALASGAMEHAQLQAFEQWLALPGHRRAFEYERQLWRSLGPRSASGLAATAPQRRRQRWKRAAWASVAVLALVAIAPEATLRLQADHRSGAGIAEVTLPDGSRAVLDAESAIAVHYGAHTRRIELLRGQAWFEVTADPRRPFQVSADGGVVEDISTAFAVARREDQVEAMVEQGRVRVAAREGGGWTYLDAGQRARYGRGREVNRLGDVAPDRIASWRQGELLLDATSVGVAVERIGRYRQGPTFVRGDLSTLPAVNAALRLDRPEQALDALASSAGLRITRLPLGVAIVRPAAAGAQ</sequence>
<dbReference type="PIRSF" id="PIRSF018266">
    <property type="entry name" value="FecR"/>
    <property type="match status" value="1"/>
</dbReference>
<dbReference type="AlphaFoldDB" id="A0A7W3IK86"/>
<dbReference type="RefSeq" id="WP_182341053.1">
    <property type="nucleotide sequence ID" value="NZ_JACGXS010000012.1"/>
</dbReference>
<accession>A0A7W3IK86</accession>
<keyword evidence="3" id="KW-1185">Reference proteome</keyword>
<dbReference type="InterPro" id="IPR006860">
    <property type="entry name" value="FecR"/>
</dbReference>
<protein>
    <submittedName>
        <fullName evidence="2">FecR domain-containing protein</fullName>
    </submittedName>
</protein>
<proteinExistence type="predicted"/>
<dbReference type="Gene3D" id="2.60.120.1440">
    <property type="match status" value="1"/>
</dbReference>